<dbReference type="RefSeq" id="WP_227018805.1">
    <property type="nucleotide sequence ID" value="NZ_JAGSND010000008.1"/>
</dbReference>
<dbReference type="EMBL" id="JAGSND010000008">
    <property type="protein sequence ID" value="MBR0598673.1"/>
    <property type="molecule type" value="Genomic_DNA"/>
</dbReference>
<accession>A0A8J8B1F6</accession>
<dbReference type="PROSITE" id="PS50977">
    <property type="entry name" value="HTH_TETR_2"/>
    <property type="match status" value="1"/>
</dbReference>
<organism evidence="4 5">
    <name type="scientific">Sinanaerobacter chloroacetimidivorans</name>
    <dbReference type="NCBI Taxonomy" id="2818044"/>
    <lineage>
        <taxon>Bacteria</taxon>
        <taxon>Bacillati</taxon>
        <taxon>Bacillota</taxon>
        <taxon>Clostridia</taxon>
        <taxon>Peptostreptococcales</taxon>
        <taxon>Anaerovoracaceae</taxon>
        <taxon>Sinanaerobacter</taxon>
    </lineage>
</organism>
<feature type="domain" description="HTH tetR-type" evidence="3">
    <location>
        <begin position="6"/>
        <end position="66"/>
    </location>
</feature>
<dbReference type="GO" id="GO:0003677">
    <property type="term" value="F:DNA binding"/>
    <property type="evidence" value="ECO:0007669"/>
    <property type="project" value="UniProtKB-UniRule"/>
</dbReference>
<proteinExistence type="predicted"/>
<evidence type="ECO:0000256" key="1">
    <source>
        <dbReference type="ARBA" id="ARBA00023125"/>
    </source>
</evidence>
<keyword evidence="1 2" id="KW-0238">DNA-binding</keyword>
<evidence type="ECO:0000259" key="3">
    <source>
        <dbReference type="PROSITE" id="PS50977"/>
    </source>
</evidence>
<comment type="caution">
    <text evidence="4">The sequence shown here is derived from an EMBL/GenBank/DDBJ whole genome shotgun (WGS) entry which is preliminary data.</text>
</comment>
<dbReference type="Gene3D" id="1.10.357.10">
    <property type="entry name" value="Tetracycline Repressor, domain 2"/>
    <property type="match status" value="1"/>
</dbReference>
<sequence>MKEEIADKRSATLKAALELISEQGFHATPMSQIAKRANVSIGIIYHYFSGKDELLNELYIDIKTNLSRNILQNYNAEMPVRKAFKLMMGGLVRYSLQNPSEISFAEQYENSPLITGETKEKIHKMTAPIKELFQRAAEEDLLKDLPYEILYTLIQGALISLVKFYLNGKIPLDEAALDAELDAIWDMIKK</sequence>
<dbReference type="InterPro" id="IPR001647">
    <property type="entry name" value="HTH_TetR"/>
</dbReference>
<dbReference type="InterPro" id="IPR050624">
    <property type="entry name" value="HTH-type_Tx_Regulator"/>
</dbReference>
<dbReference type="Pfam" id="PF22604">
    <property type="entry name" value="TetR_HI_0893_C"/>
    <property type="match status" value="1"/>
</dbReference>
<reference evidence="4" key="1">
    <citation type="submission" date="2021-04" db="EMBL/GenBank/DDBJ databases">
        <title>Sinoanaerobacter chloroacetimidivorans sp. nov., an obligate anaerobic bacterium isolated from anaerobic sludge.</title>
        <authorList>
            <person name="Bao Y."/>
        </authorList>
    </citation>
    <scope>NUCLEOTIDE SEQUENCE</scope>
    <source>
        <strain evidence="4">BAD-6</strain>
    </source>
</reference>
<reference evidence="4" key="2">
    <citation type="submission" date="2021-04" db="EMBL/GenBank/DDBJ databases">
        <authorList>
            <person name="Liu J."/>
        </authorList>
    </citation>
    <scope>NUCLEOTIDE SEQUENCE</scope>
    <source>
        <strain evidence="4">BAD-6</strain>
    </source>
</reference>
<keyword evidence="5" id="KW-1185">Reference proteome</keyword>
<dbReference type="AlphaFoldDB" id="A0A8J8B1F6"/>
<dbReference type="InterPro" id="IPR054422">
    <property type="entry name" value="TetR-like_HI_0893_C"/>
</dbReference>
<evidence type="ECO:0000313" key="5">
    <source>
        <dbReference type="Proteomes" id="UP000675664"/>
    </source>
</evidence>
<dbReference type="PRINTS" id="PR00455">
    <property type="entry name" value="HTHTETR"/>
</dbReference>
<dbReference type="SUPFAM" id="SSF46689">
    <property type="entry name" value="Homeodomain-like"/>
    <property type="match status" value="1"/>
</dbReference>
<name>A0A8J8B1F6_9FIRM</name>
<dbReference type="PANTHER" id="PTHR43479">
    <property type="entry name" value="ACREF/ENVCD OPERON REPRESSOR-RELATED"/>
    <property type="match status" value="1"/>
</dbReference>
<protein>
    <submittedName>
        <fullName evidence="4">TetR/AcrR family transcriptional regulator</fullName>
    </submittedName>
</protein>
<dbReference type="PANTHER" id="PTHR43479:SF11">
    <property type="entry name" value="ACREF_ENVCD OPERON REPRESSOR-RELATED"/>
    <property type="match status" value="1"/>
</dbReference>
<dbReference type="Pfam" id="PF00440">
    <property type="entry name" value="TetR_N"/>
    <property type="match status" value="1"/>
</dbReference>
<dbReference type="InterPro" id="IPR009057">
    <property type="entry name" value="Homeodomain-like_sf"/>
</dbReference>
<dbReference type="InterPro" id="IPR036271">
    <property type="entry name" value="Tet_transcr_reg_TetR-rel_C_sf"/>
</dbReference>
<evidence type="ECO:0000313" key="4">
    <source>
        <dbReference type="EMBL" id="MBR0598673.1"/>
    </source>
</evidence>
<dbReference type="Proteomes" id="UP000675664">
    <property type="component" value="Unassembled WGS sequence"/>
</dbReference>
<feature type="DNA-binding region" description="H-T-H motif" evidence="2">
    <location>
        <begin position="29"/>
        <end position="48"/>
    </location>
</feature>
<evidence type="ECO:0000256" key="2">
    <source>
        <dbReference type="PROSITE-ProRule" id="PRU00335"/>
    </source>
</evidence>
<gene>
    <name evidence="4" type="ORF">KCX82_12350</name>
</gene>
<dbReference type="SUPFAM" id="SSF48498">
    <property type="entry name" value="Tetracyclin repressor-like, C-terminal domain"/>
    <property type="match status" value="1"/>
</dbReference>